<dbReference type="Proteomes" id="UP000553193">
    <property type="component" value="Unassembled WGS sequence"/>
</dbReference>
<feature type="transmembrane region" description="Helical" evidence="1">
    <location>
        <begin position="50"/>
        <end position="82"/>
    </location>
</feature>
<dbReference type="AlphaFoldDB" id="A0A840AE15"/>
<organism evidence="3 4">
    <name type="scientific">Roseococcus suduntuyensis</name>
    <dbReference type="NCBI Taxonomy" id="455361"/>
    <lineage>
        <taxon>Bacteria</taxon>
        <taxon>Pseudomonadati</taxon>
        <taxon>Pseudomonadota</taxon>
        <taxon>Alphaproteobacteria</taxon>
        <taxon>Acetobacterales</taxon>
        <taxon>Roseomonadaceae</taxon>
        <taxon>Roseococcus</taxon>
    </lineage>
</organism>
<name>A0A840AE15_9PROT</name>
<dbReference type="EMBL" id="JACIDJ010000005">
    <property type="protein sequence ID" value="MBB3899361.1"/>
    <property type="molecule type" value="Genomic_DNA"/>
</dbReference>
<dbReference type="InterPro" id="IPR009936">
    <property type="entry name" value="DUF1468"/>
</dbReference>
<reference evidence="3 4" key="1">
    <citation type="submission" date="2020-08" db="EMBL/GenBank/DDBJ databases">
        <title>Genomic Encyclopedia of Type Strains, Phase IV (KMG-IV): sequencing the most valuable type-strain genomes for metagenomic binning, comparative biology and taxonomic classification.</title>
        <authorList>
            <person name="Goeker M."/>
        </authorList>
    </citation>
    <scope>NUCLEOTIDE SEQUENCE [LARGE SCALE GENOMIC DNA]</scope>
    <source>
        <strain evidence="3 4">DSM 19979</strain>
    </source>
</reference>
<keyword evidence="1" id="KW-0812">Transmembrane</keyword>
<evidence type="ECO:0000313" key="3">
    <source>
        <dbReference type="EMBL" id="MBB3899361.1"/>
    </source>
</evidence>
<feature type="transmembrane region" description="Helical" evidence="1">
    <location>
        <begin position="94"/>
        <end position="116"/>
    </location>
</feature>
<keyword evidence="1" id="KW-0472">Membrane</keyword>
<proteinExistence type="predicted"/>
<evidence type="ECO:0000259" key="2">
    <source>
        <dbReference type="Pfam" id="PF07331"/>
    </source>
</evidence>
<accession>A0A840AE15</accession>
<evidence type="ECO:0000313" key="4">
    <source>
        <dbReference type="Proteomes" id="UP000553193"/>
    </source>
</evidence>
<dbReference type="Pfam" id="PF07331">
    <property type="entry name" value="TctB"/>
    <property type="match status" value="1"/>
</dbReference>
<evidence type="ECO:0000256" key="1">
    <source>
        <dbReference type="SAM" id="Phobius"/>
    </source>
</evidence>
<comment type="caution">
    <text evidence="3">The sequence shown here is derived from an EMBL/GenBank/DDBJ whole genome shotgun (WGS) entry which is preliminary data.</text>
</comment>
<keyword evidence="4" id="KW-1185">Reference proteome</keyword>
<sequence length="123" mass="13184">MESYSIGTLRRMGPGFFPAVLGGLIAVFGVLIALPAFFREGDPLGFEGRPFLMVCLSIGVFAFVLERLGMVPAIFALVFCAAFAKPGANLIENLALSVFLAISAVAVFIWGLGIPIQAFRWNI</sequence>
<keyword evidence="1" id="KW-1133">Transmembrane helix</keyword>
<protein>
    <recommendedName>
        <fullName evidence="2">DUF1468 domain-containing protein</fullName>
    </recommendedName>
</protein>
<feature type="domain" description="DUF1468" evidence="2">
    <location>
        <begin position="7"/>
        <end position="115"/>
    </location>
</feature>
<feature type="transmembrane region" description="Helical" evidence="1">
    <location>
        <begin position="16"/>
        <end position="38"/>
    </location>
</feature>
<gene>
    <name evidence="3" type="ORF">GGQ83_002813</name>
</gene>